<dbReference type="Pfam" id="PF02994">
    <property type="entry name" value="Transposase_22"/>
    <property type="match status" value="1"/>
</dbReference>
<dbReference type="PANTHER" id="PTHR23314">
    <property type="entry name" value="SPERM-ASSOCIATED ANTIGEN 6 ARMADILLO REPEAT-CONTAINING"/>
    <property type="match status" value="1"/>
</dbReference>
<organism evidence="4 5">
    <name type="scientific">Phyllostomus discolor</name>
    <name type="common">pale spear-nosed bat</name>
    <dbReference type="NCBI Taxonomy" id="89673"/>
    <lineage>
        <taxon>Eukaryota</taxon>
        <taxon>Metazoa</taxon>
        <taxon>Chordata</taxon>
        <taxon>Craniata</taxon>
        <taxon>Vertebrata</taxon>
        <taxon>Euteleostomi</taxon>
        <taxon>Mammalia</taxon>
        <taxon>Eutheria</taxon>
        <taxon>Laurasiatheria</taxon>
        <taxon>Chiroptera</taxon>
        <taxon>Yangochiroptera</taxon>
        <taxon>Phyllostomidae</taxon>
        <taxon>Phyllostominae</taxon>
        <taxon>Phyllostomus</taxon>
    </lineage>
</organism>
<evidence type="ECO:0000256" key="2">
    <source>
        <dbReference type="SAM" id="MobiDB-lite"/>
    </source>
</evidence>
<dbReference type="Proteomes" id="UP000664940">
    <property type="component" value="Unassembled WGS sequence"/>
</dbReference>
<name>A0A834BLG3_9CHIR</name>
<dbReference type="GO" id="GO:0001669">
    <property type="term" value="C:acrosomal vesicle"/>
    <property type="evidence" value="ECO:0007669"/>
    <property type="project" value="TreeGrafter"/>
</dbReference>
<dbReference type="Gene3D" id="1.25.10.10">
    <property type="entry name" value="Leucine-rich Repeat Variant"/>
    <property type="match status" value="2"/>
</dbReference>
<dbReference type="GO" id="GO:0097228">
    <property type="term" value="C:sperm principal piece"/>
    <property type="evidence" value="ECO:0007669"/>
    <property type="project" value="TreeGrafter"/>
</dbReference>
<dbReference type="GO" id="GO:0007288">
    <property type="term" value="P:sperm axoneme assembly"/>
    <property type="evidence" value="ECO:0007669"/>
    <property type="project" value="TreeGrafter"/>
</dbReference>
<dbReference type="Pfam" id="PF00514">
    <property type="entry name" value="Arm"/>
    <property type="match status" value="1"/>
</dbReference>
<evidence type="ECO:0000256" key="1">
    <source>
        <dbReference type="ARBA" id="ARBA00061640"/>
    </source>
</evidence>
<dbReference type="InterPro" id="IPR011989">
    <property type="entry name" value="ARM-like"/>
</dbReference>
<dbReference type="GO" id="GO:0008017">
    <property type="term" value="F:microtubule binding"/>
    <property type="evidence" value="ECO:0007669"/>
    <property type="project" value="TreeGrafter"/>
</dbReference>
<dbReference type="InterPro" id="IPR016024">
    <property type="entry name" value="ARM-type_fold"/>
</dbReference>
<dbReference type="AlphaFoldDB" id="A0A834BLG3"/>
<dbReference type="GO" id="GO:0003351">
    <property type="term" value="P:epithelial cilium movement involved in extracellular fluid movement"/>
    <property type="evidence" value="ECO:0007669"/>
    <property type="project" value="TreeGrafter"/>
</dbReference>
<feature type="region of interest" description="Disordered" evidence="2">
    <location>
        <begin position="59"/>
        <end position="82"/>
    </location>
</feature>
<reference evidence="4 5" key="1">
    <citation type="journal article" date="2020" name="Nature">
        <title>Six reference-quality genomes reveal evolution of bat adaptations.</title>
        <authorList>
            <person name="Jebb D."/>
            <person name="Huang Z."/>
            <person name="Pippel M."/>
            <person name="Hughes G.M."/>
            <person name="Lavrichenko K."/>
            <person name="Devanna P."/>
            <person name="Winkler S."/>
            <person name="Jermiin L.S."/>
            <person name="Skirmuntt E.C."/>
            <person name="Katzourakis A."/>
            <person name="Burkitt-Gray L."/>
            <person name="Ray D.A."/>
            <person name="Sullivan K.A.M."/>
            <person name="Roscito J.G."/>
            <person name="Kirilenko B.M."/>
            <person name="Davalos L.M."/>
            <person name="Corthals A.P."/>
            <person name="Power M.L."/>
            <person name="Jones G."/>
            <person name="Ransome R.D."/>
            <person name="Dechmann D.K.N."/>
            <person name="Locatelli A.G."/>
            <person name="Puechmaille S.J."/>
            <person name="Fedrigo O."/>
            <person name="Jarvis E.D."/>
            <person name="Hiller M."/>
            <person name="Vernes S.C."/>
            <person name="Myers E.W."/>
            <person name="Teeling E.C."/>
        </authorList>
    </citation>
    <scope>NUCLEOTIDE SEQUENCE [LARGE SCALE GENOMIC DNA]</scope>
    <source>
        <strain evidence="4">Bat1K_MPI-CBG_1</strain>
    </source>
</reference>
<sequence length="545" mass="60859">MFSTEQISPPGLILLSDQELANLSDSQFKTLAIRKLTELVDFGRNLDERMQITIKQMREDTRRRANSERKEYESQNNTVDQKEDRINQAGKHDEIRIQKIEEKIKSIQDTFKRSNIRIIGVPELEGEKRQIEHVFEQIIKENFPNLAKGTVFQEIQEAQRAPKKLDPRRNTPRHIIITLAKVKTKERILEAARELSQAVVDAGAVPLLILCIQEPEIALKRIAASVLSDISEHSPELAQTVVDAGAIAHLARMILNPNAKLKRQVLSALGQIAKHSVDLAEMVVEAEIFPVVLTCLKDKDEYVKKNASTLIREIAKHTPELSQLIVNTGGVAAIIDCIGSCKGSIRLPGIMMLGYVAAHSENLAMAVIISKGVPQLSVCLSEEPEDHIKAATAWALGQIGRHTPEHARAVAVTNTLPVLLSLYMSAESSEDLQVKSKKAIKNILQKCTYLPALEPFLYDAPPNILKYVVGQFSKVLPHDSKARRLFVTSGGLKKVQEIKAEPGSLLQEYINSINNCYPEEIVRYYSPGYSDTLLQRVDSYQPVIN</sequence>
<dbReference type="GO" id="GO:0046847">
    <property type="term" value="P:filopodium assembly"/>
    <property type="evidence" value="ECO:0007669"/>
    <property type="project" value="TreeGrafter"/>
</dbReference>
<comment type="similarity">
    <text evidence="1">Belongs to the transposase 22 family.</text>
</comment>
<dbReference type="PANTHER" id="PTHR23314:SF0">
    <property type="entry name" value="SPERM-ASSOCIATED ANTIGEN 6"/>
    <property type="match status" value="1"/>
</dbReference>
<dbReference type="GO" id="GO:0005930">
    <property type="term" value="C:axoneme"/>
    <property type="evidence" value="ECO:0007669"/>
    <property type="project" value="TreeGrafter"/>
</dbReference>
<dbReference type="GO" id="GO:1990138">
    <property type="term" value="P:neuron projection extension"/>
    <property type="evidence" value="ECO:0007669"/>
    <property type="project" value="TreeGrafter"/>
</dbReference>
<evidence type="ECO:0000259" key="3">
    <source>
        <dbReference type="Pfam" id="PF02994"/>
    </source>
</evidence>
<dbReference type="FunFam" id="3.30.70.1820:FF:000002">
    <property type="entry name" value="LINE-1 retrotransposable element ORF1 protein"/>
    <property type="match status" value="1"/>
</dbReference>
<evidence type="ECO:0000313" key="4">
    <source>
        <dbReference type="EMBL" id="KAF6133065.1"/>
    </source>
</evidence>
<dbReference type="FunFam" id="1.25.10.10:FF:000129">
    <property type="entry name" value="sperm-associated antigen 6 isoform X1"/>
    <property type="match status" value="1"/>
</dbReference>
<comment type="caution">
    <text evidence="4">The sequence shown here is derived from an EMBL/GenBank/DDBJ whole genome shotgun (WGS) entry which is preliminary data.</text>
</comment>
<protein>
    <submittedName>
        <fullName evidence="4">Sperm associated antigen 6</fullName>
    </submittedName>
</protein>
<dbReference type="Gene3D" id="3.30.70.1820">
    <property type="entry name" value="L1 transposable element, RRM domain"/>
    <property type="match status" value="1"/>
</dbReference>
<proteinExistence type="inferred from homology"/>
<dbReference type="GO" id="GO:0005576">
    <property type="term" value="C:extracellular region"/>
    <property type="evidence" value="ECO:0007669"/>
    <property type="project" value="GOC"/>
</dbReference>
<dbReference type="SMART" id="SM00185">
    <property type="entry name" value="ARM"/>
    <property type="match status" value="5"/>
</dbReference>
<dbReference type="SUPFAM" id="SSF48371">
    <property type="entry name" value="ARM repeat"/>
    <property type="match status" value="1"/>
</dbReference>
<dbReference type="EMBL" id="JABVXQ010000001">
    <property type="protein sequence ID" value="KAF6133065.1"/>
    <property type="molecule type" value="Genomic_DNA"/>
</dbReference>
<dbReference type="InterPro" id="IPR000225">
    <property type="entry name" value="Armadillo"/>
</dbReference>
<evidence type="ECO:0000313" key="5">
    <source>
        <dbReference type="Proteomes" id="UP000664940"/>
    </source>
</evidence>
<gene>
    <name evidence="4" type="ORF">HJG60_017964</name>
</gene>
<accession>A0A834BLG3</accession>
<dbReference type="InterPro" id="IPR043636">
    <property type="entry name" value="L1_RRM_dom"/>
</dbReference>
<feature type="compositionally biased region" description="Basic and acidic residues" evidence="2">
    <location>
        <begin position="59"/>
        <end position="73"/>
    </location>
</feature>
<dbReference type="GO" id="GO:0015630">
    <property type="term" value="C:microtubule cytoskeleton"/>
    <property type="evidence" value="ECO:0007669"/>
    <property type="project" value="TreeGrafter"/>
</dbReference>
<feature type="domain" description="L1 transposable element RRM" evidence="3">
    <location>
        <begin position="113"/>
        <end position="199"/>
    </location>
</feature>